<sequence length="66" mass="7021">MPLSVAHNVAHIVVGPTNCDGAPSPSRWSRAEPPHGGIPRAIGCEPKTHSARPQTRGLDKYKRGSL</sequence>
<comment type="caution">
    <text evidence="2">The sequence shown here is derived from an EMBL/GenBank/DDBJ whole genome shotgun (WGS) entry which is preliminary data.</text>
</comment>
<reference evidence="2 3" key="1">
    <citation type="journal article" date="2016" name="Nat. Commun.">
        <title>Thousands of microbial genomes shed light on interconnected biogeochemical processes in an aquifer system.</title>
        <authorList>
            <person name="Anantharaman K."/>
            <person name="Brown C.T."/>
            <person name="Hug L.A."/>
            <person name="Sharon I."/>
            <person name="Castelle C.J."/>
            <person name="Probst A.J."/>
            <person name="Thomas B.C."/>
            <person name="Singh A."/>
            <person name="Wilkins M.J."/>
            <person name="Karaoz U."/>
            <person name="Brodie E.L."/>
            <person name="Williams K.H."/>
            <person name="Hubbard S.S."/>
            <person name="Banfield J.F."/>
        </authorList>
    </citation>
    <scope>NUCLEOTIDE SEQUENCE [LARGE SCALE GENOMIC DNA]</scope>
</reference>
<evidence type="ECO:0000313" key="3">
    <source>
        <dbReference type="Proteomes" id="UP000178254"/>
    </source>
</evidence>
<protein>
    <submittedName>
        <fullName evidence="2">Uncharacterized protein</fullName>
    </submittedName>
</protein>
<gene>
    <name evidence="2" type="ORF">A2538_03565</name>
</gene>
<dbReference type="AlphaFoldDB" id="A0A1F6PCP0"/>
<dbReference type="STRING" id="1798709.A2538_03565"/>
<name>A0A1F6PCP0_9BACT</name>
<dbReference type="Proteomes" id="UP000178254">
    <property type="component" value="Unassembled WGS sequence"/>
</dbReference>
<dbReference type="EMBL" id="MFRE01000015">
    <property type="protein sequence ID" value="OGH93919.1"/>
    <property type="molecule type" value="Genomic_DNA"/>
</dbReference>
<organism evidence="2 3">
    <name type="scientific">Candidatus Magasanikbacteria bacterium RIFOXYD2_FULL_41_14</name>
    <dbReference type="NCBI Taxonomy" id="1798709"/>
    <lineage>
        <taxon>Bacteria</taxon>
        <taxon>Candidatus Magasanikiibacteriota</taxon>
    </lineage>
</organism>
<evidence type="ECO:0000313" key="2">
    <source>
        <dbReference type="EMBL" id="OGH93919.1"/>
    </source>
</evidence>
<proteinExistence type="predicted"/>
<evidence type="ECO:0000256" key="1">
    <source>
        <dbReference type="SAM" id="MobiDB-lite"/>
    </source>
</evidence>
<accession>A0A1F6PCP0</accession>
<feature type="compositionally biased region" description="Basic and acidic residues" evidence="1">
    <location>
        <begin position="57"/>
        <end position="66"/>
    </location>
</feature>
<feature type="region of interest" description="Disordered" evidence="1">
    <location>
        <begin position="21"/>
        <end position="66"/>
    </location>
</feature>